<protein>
    <recommendedName>
        <fullName evidence="1">tRNA:m(4)X modification enzyme TRM13</fullName>
        <ecNumber evidence="1">2.1.1.225</ecNumber>
    </recommendedName>
</protein>
<feature type="compositionally biased region" description="Polar residues" evidence="2">
    <location>
        <begin position="286"/>
        <end position="307"/>
    </location>
</feature>
<comment type="catalytic activity">
    <reaction evidence="1">
        <text>adenosine(4) in tRNA(His) + S-adenosyl-L-methionine = 2'-O-methyladenosine(4) in tRNA(His) + S-adenosyl-L-homocysteine + H(+)</text>
        <dbReference type="Rhea" id="RHEA:43196"/>
        <dbReference type="Rhea" id="RHEA-COMP:10401"/>
        <dbReference type="Rhea" id="RHEA-COMP:10402"/>
        <dbReference type="ChEBI" id="CHEBI:15378"/>
        <dbReference type="ChEBI" id="CHEBI:57856"/>
        <dbReference type="ChEBI" id="CHEBI:59789"/>
        <dbReference type="ChEBI" id="CHEBI:74411"/>
        <dbReference type="ChEBI" id="CHEBI:74477"/>
        <dbReference type="EC" id="2.1.1.225"/>
    </reaction>
</comment>
<feature type="region of interest" description="Disordered" evidence="2">
    <location>
        <begin position="355"/>
        <end position="389"/>
    </location>
</feature>
<keyword evidence="1" id="KW-0949">S-adenosyl-L-methionine</keyword>
<keyword evidence="1" id="KW-0863">Zinc-finger</keyword>
<dbReference type="GO" id="GO:0106050">
    <property type="term" value="F:tRNA 2'-O-methyltransferase activity"/>
    <property type="evidence" value="ECO:0007669"/>
    <property type="project" value="UniProtKB-UniRule"/>
</dbReference>
<evidence type="ECO:0000313" key="5">
    <source>
        <dbReference type="EMBL" id="KAK9832324.1"/>
    </source>
</evidence>
<feature type="domain" description="Methyltransferase TRM13" evidence="3">
    <location>
        <begin position="487"/>
        <end position="632"/>
    </location>
</feature>
<dbReference type="EMBL" id="JALJOS010000012">
    <property type="protein sequence ID" value="KAK9832324.1"/>
    <property type="molecule type" value="Genomic_DNA"/>
</dbReference>
<dbReference type="PANTHER" id="PTHR12998:SF0">
    <property type="entry name" value="TRNA:M(4)X MODIFICATION ENZYME TRM13 HOMOLOG"/>
    <property type="match status" value="1"/>
</dbReference>
<sequence length="637" mass="68554">MADLCKYLLPHKGRTCRLKAAVGQRYCGEHLYFVTAQGRKRVVCPVAPSHSVWEDELPDHVNTCSFLKVKQRSQGEPCYHLDFNAGHPPGGTIRPLSSADRSKVADQLGLSGLQALLQRIEAAHCQACSPSPAQRVLCPERCQALIEGAGRPDQPYSEKHARQQASIVGNMQQFSLTEIPACAYIEFGAGKGYLSSMLADTTDVQTLALVDSQSFRFKADRFLIRKANLTLERQRQDIKDFDPAGLSCLCDSTGWVAFGKHLCGAATDFTLRCCLSSLQQKQDAQYHDNLSASTSRQQDQAKPNNPYGNLPGQEPAEQQRASHSAGSNGYHASPDKIPGSEAAGQDRLHHHLPDVGLNAARCGPTSADSSKSAGTLPVAQLPDESQSSIPTLLVPEQLLEDARKLSIPAETCSGTSAPNGAEQCNHISAASQPSLKQVLIGHQSAASSGDKEGPALLAGRDVHSTSALPSLKPVIHEPADSNSTLEPLARGPGTASKALNKGVAIATCCHHRCSWNQYVHPEFFLEQGFTAQEFELISWMAAWALCGHETPAGCDASMDASVPDPNPPALALAAAGHPARQLPRPKRIAIGQMCKQLIDQGRLTWLRKFHYQAEMVLYVDAAISGENRLLLAKPTAS</sequence>
<keyword evidence="6" id="KW-1185">Reference proteome</keyword>
<keyword evidence="1" id="KW-0862">Zinc</keyword>
<dbReference type="Pfam" id="PF11722">
    <property type="entry name" value="zf-TRM13_CCCH"/>
    <property type="match status" value="1"/>
</dbReference>
<evidence type="ECO:0000259" key="4">
    <source>
        <dbReference type="Pfam" id="PF11722"/>
    </source>
</evidence>
<dbReference type="InterPro" id="IPR039044">
    <property type="entry name" value="Trm13"/>
</dbReference>
<dbReference type="Pfam" id="PF05206">
    <property type="entry name" value="TRM13"/>
    <property type="match status" value="2"/>
</dbReference>
<feature type="region of interest" description="Disordered" evidence="2">
    <location>
        <begin position="286"/>
        <end position="343"/>
    </location>
</feature>
<accession>A0AAW1RF17</accession>
<dbReference type="Proteomes" id="UP001438707">
    <property type="component" value="Unassembled WGS sequence"/>
</dbReference>
<evidence type="ECO:0000259" key="3">
    <source>
        <dbReference type="Pfam" id="PF05206"/>
    </source>
</evidence>
<dbReference type="GO" id="GO:0030488">
    <property type="term" value="P:tRNA methylation"/>
    <property type="evidence" value="ECO:0007669"/>
    <property type="project" value="InterPro"/>
</dbReference>
<dbReference type="GO" id="GO:0008270">
    <property type="term" value="F:zinc ion binding"/>
    <property type="evidence" value="ECO:0007669"/>
    <property type="project" value="UniProtKB-KW"/>
</dbReference>
<dbReference type="InterPro" id="IPR007871">
    <property type="entry name" value="Methyltransferase_TRM13"/>
</dbReference>
<comment type="catalytic activity">
    <reaction evidence="1">
        <text>cytidine(4) in tRNA(Gly)(GCC) + S-adenosyl-L-methionine = 2'-O-methylcytidine(4) in tRNA(Gly)(GCC) + S-adenosyl-L-homocysteine + H(+)</text>
        <dbReference type="Rhea" id="RHEA:43192"/>
        <dbReference type="Rhea" id="RHEA-COMP:10399"/>
        <dbReference type="Rhea" id="RHEA-COMP:10400"/>
        <dbReference type="ChEBI" id="CHEBI:15378"/>
        <dbReference type="ChEBI" id="CHEBI:57856"/>
        <dbReference type="ChEBI" id="CHEBI:59789"/>
        <dbReference type="ChEBI" id="CHEBI:74495"/>
        <dbReference type="ChEBI" id="CHEBI:82748"/>
        <dbReference type="EC" id="2.1.1.225"/>
    </reaction>
</comment>
<evidence type="ECO:0000313" key="6">
    <source>
        <dbReference type="Proteomes" id="UP001438707"/>
    </source>
</evidence>
<keyword evidence="1" id="KW-0808">Transferase</keyword>
<reference evidence="5 6" key="1">
    <citation type="journal article" date="2024" name="Nat. Commun.">
        <title>Phylogenomics reveals the evolutionary origins of lichenization in chlorophyte algae.</title>
        <authorList>
            <person name="Puginier C."/>
            <person name="Libourel C."/>
            <person name="Otte J."/>
            <person name="Skaloud P."/>
            <person name="Haon M."/>
            <person name="Grisel S."/>
            <person name="Petersen M."/>
            <person name="Berrin J.G."/>
            <person name="Delaux P.M."/>
            <person name="Dal Grande F."/>
            <person name="Keller J."/>
        </authorList>
    </citation>
    <scope>NUCLEOTIDE SEQUENCE [LARGE SCALE GENOMIC DNA]</scope>
    <source>
        <strain evidence="5 6">SAG 2145</strain>
    </source>
</reference>
<dbReference type="PANTHER" id="PTHR12998">
    <property type="entry name" value="TRNA:M(4)X MODIFICATION ENZYME TRM13 HOMOLOG"/>
    <property type="match status" value="1"/>
</dbReference>
<dbReference type="EC" id="2.1.1.225" evidence="1"/>
<comment type="similarity">
    <text evidence="1">Belongs to the methyltransferase TRM13 family.</text>
</comment>
<comment type="catalytic activity">
    <reaction evidence="1">
        <text>cytidine(4) in tRNA(Pro) + S-adenosyl-L-methionine = 2'-O-methylcytidine(4) in tRNA(Pro) + S-adenosyl-L-homocysteine + H(+)</text>
        <dbReference type="Rhea" id="RHEA:32767"/>
        <dbReference type="Rhea" id="RHEA-COMP:10397"/>
        <dbReference type="Rhea" id="RHEA-COMP:10398"/>
        <dbReference type="ChEBI" id="CHEBI:15378"/>
        <dbReference type="ChEBI" id="CHEBI:57856"/>
        <dbReference type="ChEBI" id="CHEBI:59789"/>
        <dbReference type="ChEBI" id="CHEBI:74495"/>
        <dbReference type="ChEBI" id="CHEBI:82748"/>
        <dbReference type="EC" id="2.1.1.225"/>
    </reaction>
</comment>
<keyword evidence="1" id="KW-0489">Methyltransferase</keyword>
<feature type="domain" description="Zinc finger CCCH-type TRM13" evidence="4">
    <location>
        <begin position="5"/>
        <end position="31"/>
    </location>
</feature>
<organism evidence="5 6">
    <name type="scientific">Apatococcus lobatus</name>
    <dbReference type="NCBI Taxonomy" id="904363"/>
    <lineage>
        <taxon>Eukaryota</taxon>
        <taxon>Viridiplantae</taxon>
        <taxon>Chlorophyta</taxon>
        <taxon>core chlorophytes</taxon>
        <taxon>Trebouxiophyceae</taxon>
        <taxon>Chlorellales</taxon>
        <taxon>Chlorellaceae</taxon>
        <taxon>Apatococcus</taxon>
    </lineage>
</organism>
<comment type="caution">
    <text evidence="5">The sequence shown here is derived from an EMBL/GenBank/DDBJ whole genome shotgun (WGS) entry which is preliminary data.</text>
</comment>
<proteinExistence type="inferred from homology"/>
<comment type="function">
    <text evidence="1">tRNA methylase which 2'-O-methylates cytidine(4) in tRNA(Pro) and tRNA(Gly)(GCC), and adenosine(4) in tRNA(His).</text>
</comment>
<feature type="domain" description="Methyltransferase TRM13" evidence="3">
    <location>
        <begin position="163"/>
        <end position="285"/>
    </location>
</feature>
<evidence type="ECO:0000256" key="2">
    <source>
        <dbReference type="SAM" id="MobiDB-lite"/>
    </source>
</evidence>
<keyword evidence="1" id="KW-0479">Metal-binding</keyword>
<name>A0AAW1RF17_9CHLO</name>
<dbReference type="InterPro" id="IPR021721">
    <property type="entry name" value="Znf_CCCH-type_TRM13"/>
</dbReference>
<dbReference type="AlphaFoldDB" id="A0AAW1RF17"/>
<gene>
    <name evidence="5" type="ORF">WJX74_006219</name>
</gene>
<evidence type="ECO:0000256" key="1">
    <source>
        <dbReference type="RuleBase" id="RU367103"/>
    </source>
</evidence>
<keyword evidence="1" id="KW-0819">tRNA processing</keyword>